<dbReference type="InterPro" id="IPR018712">
    <property type="entry name" value="Tle1-like_cat"/>
</dbReference>
<accession>A0AAD4LHW0</accession>
<gene>
    <name evidence="3" type="ORF">EDB92DRAFT_2103285</name>
</gene>
<dbReference type="PANTHER" id="PTHR33840">
    <property type="match status" value="1"/>
</dbReference>
<dbReference type="EMBL" id="JAKELL010000022">
    <property type="protein sequence ID" value="KAH8992434.1"/>
    <property type="molecule type" value="Genomic_DNA"/>
</dbReference>
<evidence type="ECO:0000256" key="1">
    <source>
        <dbReference type="SAM" id="MobiDB-lite"/>
    </source>
</evidence>
<organism evidence="3 4">
    <name type="scientific">Lactarius akahatsu</name>
    <dbReference type="NCBI Taxonomy" id="416441"/>
    <lineage>
        <taxon>Eukaryota</taxon>
        <taxon>Fungi</taxon>
        <taxon>Dikarya</taxon>
        <taxon>Basidiomycota</taxon>
        <taxon>Agaricomycotina</taxon>
        <taxon>Agaricomycetes</taxon>
        <taxon>Russulales</taxon>
        <taxon>Russulaceae</taxon>
        <taxon>Lactarius</taxon>
    </lineage>
</organism>
<dbReference type="Proteomes" id="UP001201163">
    <property type="component" value="Unassembled WGS sequence"/>
</dbReference>
<comment type="caution">
    <text evidence="3">The sequence shown here is derived from an EMBL/GenBank/DDBJ whole genome shotgun (WGS) entry which is preliminary data.</text>
</comment>
<sequence length="479" mass="55136">MSHIHTQGPCSKFVGARNRSKSVGAKVDTVQSRSRTLILCFDGTSDKYDKDCTNVVKLFSLFTKDHVDEQLCYYQAGIGTYTAPGFMSSIGQWVAKTLDMAVAWYLYQHILDGYLFLMRNYKAGDQVCLFGFSRGAYTARALARMLHKVGLLFKDNTEQIPFAYQLYVSDLTDNDKLVTGFKKTFSRHVPIDFVGVWDTVASTGIYKPLPFAGVNTTIKVFRHALALDECRVKFIADYYHQDEQEEEEEEEEEEEVSNVFPSLGNQSKITPHKMDKVFKKPDVKEVWFAGRHADVGGGMDENEEKSRSDISLRWMVQEIVRAGINVIFDEKALKDRDILPIKITSQPTTNGPHPQDPETNSVLINRKIGNGHGNQSSPNDDWQDRDAKDVKKVDLKTKIYAWIHNQLRNTLWNFLEYSPTTFSTLDDKDKLIVKRWRLHRWRGRRVPRHHYFHKSVEEGIKKGWYAPAAKYKHIKGYLD</sequence>
<reference evidence="3" key="1">
    <citation type="submission" date="2022-01" db="EMBL/GenBank/DDBJ databases">
        <title>Comparative genomics reveals a dynamic genome evolution in the ectomycorrhizal milk-cap (Lactarius) mushrooms.</title>
        <authorList>
            <consortium name="DOE Joint Genome Institute"/>
            <person name="Lebreton A."/>
            <person name="Tang N."/>
            <person name="Kuo A."/>
            <person name="LaButti K."/>
            <person name="Drula E."/>
            <person name="Barry K."/>
            <person name="Clum A."/>
            <person name="Lipzen A."/>
            <person name="Mousain D."/>
            <person name="Ng V."/>
            <person name="Wang R."/>
            <person name="Wang X."/>
            <person name="Dai Y."/>
            <person name="Henrissat B."/>
            <person name="Grigoriev I.V."/>
            <person name="Guerin-Laguette A."/>
            <person name="Yu F."/>
            <person name="Martin F.M."/>
        </authorList>
    </citation>
    <scope>NUCLEOTIDE SEQUENCE</scope>
    <source>
        <strain evidence="3">QP</strain>
    </source>
</reference>
<name>A0AAD4LHW0_9AGAM</name>
<dbReference type="Pfam" id="PF09994">
    <property type="entry name" value="T6SS_Tle1-like_cat"/>
    <property type="match status" value="1"/>
</dbReference>
<dbReference type="InterPro" id="IPR029058">
    <property type="entry name" value="AB_hydrolase_fold"/>
</dbReference>
<feature type="compositionally biased region" description="Acidic residues" evidence="1">
    <location>
        <begin position="243"/>
        <end position="256"/>
    </location>
</feature>
<dbReference type="AlphaFoldDB" id="A0AAD4LHW0"/>
<keyword evidence="4" id="KW-1185">Reference proteome</keyword>
<evidence type="ECO:0000313" key="4">
    <source>
        <dbReference type="Proteomes" id="UP001201163"/>
    </source>
</evidence>
<proteinExistence type="predicted"/>
<feature type="compositionally biased region" description="Polar residues" evidence="1">
    <location>
        <begin position="259"/>
        <end position="268"/>
    </location>
</feature>
<dbReference type="PANTHER" id="PTHR33840:SF2">
    <property type="entry name" value="TLE1 PHOSPHOLIPASE DOMAIN-CONTAINING PROTEIN"/>
    <property type="match status" value="1"/>
</dbReference>
<evidence type="ECO:0000259" key="2">
    <source>
        <dbReference type="Pfam" id="PF09994"/>
    </source>
</evidence>
<feature type="region of interest" description="Disordered" evidence="1">
    <location>
        <begin position="243"/>
        <end position="268"/>
    </location>
</feature>
<protein>
    <recommendedName>
        <fullName evidence="2">T6SS Phospholipase effector Tle1-like catalytic domain-containing protein</fullName>
    </recommendedName>
</protein>
<dbReference type="SUPFAM" id="SSF53474">
    <property type="entry name" value="alpha/beta-Hydrolases"/>
    <property type="match status" value="1"/>
</dbReference>
<feature type="region of interest" description="Disordered" evidence="1">
    <location>
        <begin position="343"/>
        <end position="385"/>
    </location>
</feature>
<feature type="compositionally biased region" description="Polar residues" evidence="1">
    <location>
        <begin position="343"/>
        <end position="363"/>
    </location>
</feature>
<feature type="domain" description="T6SS Phospholipase effector Tle1-like catalytic" evidence="2">
    <location>
        <begin position="35"/>
        <end position="318"/>
    </location>
</feature>
<evidence type="ECO:0000313" key="3">
    <source>
        <dbReference type="EMBL" id="KAH8992434.1"/>
    </source>
</evidence>